<dbReference type="Gene3D" id="1.10.10.60">
    <property type="entry name" value="Homeodomain-like"/>
    <property type="match status" value="1"/>
</dbReference>
<dbReference type="EMBL" id="KQ971338">
    <property type="protein sequence ID" value="EFA01476.1"/>
    <property type="molecule type" value="Genomic_DNA"/>
</dbReference>
<dbReference type="InterPro" id="IPR048367">
    <property type="entry name" value="TNP-like_RNaseH_C"/>
</dbReference>
<feature type="domain" description="Transposable element P transposase-like RNase H C-terminal" evidence="4">
    <location>
        <begin position="102"/>
        <end position="132"/>
    </location>
</feature>
<evidence type="ECO:0000313" key="6">
    <source>
        <dbReference type="Proteomes" id="UP000007266"/>
    </source>
</evidence>
<evidence type="ECO:0000259" key="3">
    <source>
        <dbReference type="Pfam" id="PF05225"/>
    </source>
</evidence>
<gene>
    <name evidence="5" type="primary">GLEAN_07025</name>
    <name evidence="5" type="ORF">TcasGA2_TC007025</name>
</gene>
<evidence type="ECO:0000313" key="5">
    <source>
        <dbReference type="EMBL" id="EFA01476.1"/>
    </source>
</evidence>
<keyword evidence="6" id="KW-1185">Reference proteome</keyword>
<protein>
    <submittedName>
        <fullName evidence="5">Uncharacterized protein</fullName>
    </submittedName>
</protein>
<dbReference type="PhylomeDB" id="D2A2P5"/>
<sequence>MHTATFISDVNDLFNSINSNQPFPTKSMKLQCAIKQNSEHERFWNKRLTQIASWQFECRKTGAIANVNIKFQEGWINNIRAFKELWKMCRSEGFRYLHTRAVNQDCLENLFSLIRQHGTANTFPSCYHFISALKTTVLNNLVGSFGQSKNCENDDSLILDNLEEFLDSQHTVTVALLREADNEFLKVNTPSVEQIDDILDTQALAYVWPKKHSKRKFRKAERKMLVIYKLATEKFKTRGMLQFFQVDEENITRDFQLTIQFPVQNLLQFESHASYSAKKIRQIAMGLRSPAARKYGQTSNKSLEAMYYRAIVPILTCLGQWVARALQAIRENHLGIREASRKYGVPRGTIQDRLHGRVKEGPRKMGPVRQWLQKNCAGRWIGRGNEAPHFWSPRSPDLNPLNLYVWGTIKQEVYKNFSRKPRRSDGTGQSSKTKAKYRGPLTVIEKLPSDIYRISSLADEGRIFTTTANVSQLKLYRNPIEDTEPEDTESEDSDSSEDELPQIETVEVQIHSTPDAIVTEELPKRNRRMPKKLADYKLF</sequence>
<evidence type="ECO:0000256" key="2">
    <source>
        <dbReference type="SAM" id="MobiDB-lite"/>
    </source>
</evidence>
<dbReference type="Pfam" id="PF05225">
    <property type="entry name" value="HTH_psq"/>
    <property type="match status" value="1"/>
</dbReference>
<dbReference type="AlphaFoldDB" id="D2A2P5"/>
<dbReference type="InterPro" id="IPR036397">
    <property type="entry name" value="RNaseH_sf"/>
</dbReference>
<dbReference type="SUPFAM" id="SSF46689">
    <property type="entry name" value="Homeodomain-like"/>
    <property type="match status" value="1"/>
</dbReference>
<dbReference type="GO" id="GO:0005634">
    <property type="term" value="C:nucleus"/>
    <property type="evidence" value="ECO:0007669"/>
    <property type="project" value="UniProtKB-SubCell"/>
</dbReference>
<dbReference type="Pfam" id="PF21789">
    <property type="entry name" value="TNP-like_RNaseH_C"/>
    <property type="match status" value="1"/>
</dbReference>
<evidence type="ECO:0000256" key="1">
    <source>
        <dbReference type="ARBA" id="ARBA00004123"/>
    </source>
</evidence>
<dbReference type="Proteomes" id="UP000007266">
    <property type="component" value="Linkage group 4"/>
</dbReference>
<reference evidence="5 6" key="1">
    <citation type="journal article" date="2008" name="Nature">
        <title>The genome of the model beetle and pest Tribolium castaneum.</title>
        <authorList>
            <consortium name="Tribolium Genome Sequencing Consortium"/>
            <person name="Richards S."/>
            <person name="Gibbs R.A."/>
            <person name="Weinstock G.M."/>
            <person name="Brown S.J."/>
            <person name="Denell R."/>
            <person name="Beeman R.W."/>
            <person name="Gibbs R."/>
            <person name="Beeman R.W."/>
            <person name="Brown S.J."/>
            <person name="Bucher G."/>
            <person name="Friedrich M."/>
            <person name="Grimmelikhuijzen C.J."/>
            <person name="Klingler M."/>
            <person name="Lorenzen M."/>
            <person name="Richards S."/>
            <person name="Roth S."/>
            <person name="Schroder R."/>
            <person name="Tautz D."/>
            <person name="Zdobnov E.M."/>
            <person name="Muzny D."/>
            <person name="Gibbs R.A."/>
            <person name="Weinstock G.M."/>
            <person name="Attaway T."/>
            <person name="Bell S."/>
            <person name="Buhay C.J."/>
            <person name="Chandrabose M.N."/>
            <person name="Chavez D."/>
            <person name="Clerk-Blankenburg K.P."/>
            <person name="Cree A."/>
            <person name="Dao M."/>
            <person name="Davis C."/>
            <person name="Chacko J."/>
            <person name="Dinh H."/>
            <person name="Dugan-Rocha S."/>
            <person name="Fowler G."/>
            <person name="Garner T.T."/>
            <person name="Garnes J."/>
            <person name="Gnirke A."/>
            <person name="Hawes A."/>
            <person name="Hernandez J."/>
            <person name="Hines S."/>
            <person name="Holder M."/>
            <person name="Hume J."/>
            <person name="Jhangiani S.N."/>
            <person name="Joshi V."/>
            <person name="Khan Z.M."/>
            <person name="Jackson L."/>
            <person name="Kovar C."/>
            <person name="Kowis A."/>
            <person name="Lee S."/>
            <person name="Lewis L.R."/>
            <person name="Margolis J."/>
            <person name="Morgan M."/>
            <person name="Nazareth L.V."/>
            <person name="Nguyen N."/>
            <person name="Okwuonu G."/>
            <person name="Parker D."/>
            <person name="Richards S."/>
            <person name="Ruiz S.J."/>
            <person name="Santibanez J."/>
            <person name="Savard J."/>
            <person name="Scherer S.E."/>
            <person name="Schneider B."/>
            <person name="Sodergren E."/>
            <person name="Tautz D."/>
            <person name="Vattahil S."/>
            <person name="Villasana D."/>
            <person name="White C.S."/>
            <person name="Wright R."/>
            <person name="Park Y."/>
            <person name="Beeman R.W."/>
            <person name="Lord J."/>
            <person name="Oppert B."/>
            <person name="Lorenzen M."/>
            <person name="Brown S."/>
            <person name="Wang L."/>
            <person name="Savard J."/>
            <person name="Tautz D."/>
            <person name="Richards S."/>
            <person name="Weinstock G."/>
            <person name="Gibbs R.A."/>
            <person name="Liu Y."/>
            <person name="Worley K."/>
            <person name="Weinstock G."/>
            <person name="Elsik C.G."/>
            <person name="Reese J.T."/>
            <person name="Elhaik E."/>
            <person name="Landan G."/>
            <person name="Graur D."/>
            <person name="Arensburger P."/>
            <person name="Atkinson P."/>
            <person name="Beeman R.W."/>
            <person name="Beidler J."/>
            <person name="Brown S.J."/>
            <person name="Demuth J.P."/>
            <person name="Drury D.W."/>
            <person name="Du Y.Z."/>
            <person name="Fujiwara H."/>
            <person name="Lorenzen M."/>
            <person name="Maselli V."/>
            <person name="Osanai M."/>
            <person name="Park Y."/>
            <person name="Robertson H.M."/>
            <person name="Tu Z."/>
            <person name="Wang J.J."/>
            <person name="Wang S."/>
            <person name="Richards S."/>
            <person name="Song H."/>
            <person name="Zhang L."/>
            <person name="Sodergren E."/>
            <person name="Werner D."/>
            <person name="Stanke M."/>
            <person name="Morgenstern B."/>
            <person name="Solovyev V."/>
            <person name="Kosarev P."/>
            <person name="Brown G."/>
            <person name="Chen H.C."/>
            <person name="Ermolaeva O."/>
            <person name="Hlavina W."/>
            <person name="Kapustin Y."/>
            <person name="Kiryutin B."/>
            <person name="Kitts P."/>
            <person name="Maglott D."/>
            <person name="Pruitt K."/>
            <person name="Sapojnikov V."/>
            <person name="Souvorov A."/>
            <person name="Mackey A.J."/>
            <person name="Waterhouse R.M."/>
            <person name="Wyder S."/>
            <person name="Zdobnov E.M."/>
            <person name="Zdobnov E.M."/>
            <person name="Wyder S."/>
            <person name="Kriventseva E.V."/>
            <person name="Kadowaki T."/>
            <person name="Bork P."/>
            <person name="Aranda M."/>
            <person name="Bao R."/>
            <person name="Beermann A."/>
            <person name="Berns N."/>
            <person name="Bolognesi R."/>
            <person name="Bonneton F."/>
            <person name="Bopp D."/>
            <person name="Brown S.J."/>
            <person name="Bucher G."/>
            <person name="Butts T."/>
            <person name="Chaumot A."/>
            <person name="Denell R.E."/>
            <person name="Ferrier D.E."/>
            <person name="Friedrich M."/>
            <person name="Gordon C.M."/>
            <person name="Jindra M."/>
            <person name="Klingler M."/>
            <person name="Lan Q."/>
            <person name="Lattorff H.M."/>
            <person name="Laudet V."/>
            <person name="von Levetsow C."/>
            <person name="Liu Z."/>
            <person name="Lutz R."/>
            <person name="Lynch J.A."/>
            <person name="da Fonseca R.N."/>
            <person name="Posnien N."/>
            <person name="Reuter R."/>
            <person name="Roth S."/>
            <person name="Savard J."/>
            <person name="Schinko J.B."/>
            <person name="Schmitt C."/>
            <person name="Schoppmeier M."/>
            <person name="Schroder R."/>
            <person name="Shippy T.D."/>
            <person name="Simonnet F."/>
            <person name="Marques-Souza H."/>
            <person name="Tautz D."/>
            <person name="Tomoyasu Y."/>
            <person name="Trauner J."/>
            <person name="Van der Zee M."/>
            <person name="Vervoort M."/>
            <person name="Wittkopp N."/>
            <person name="Wimmer E.A."/>
            <person name="Yang X."/>
            <person name="Jones A.K."/>
            <person name="Sattelle D.B."/>
            <person name="Ebert P.R."/>
            <person name="Nelson D."/>
            <person name="Scott J.G."/>
            <person name="Beeman R.W."/>
            <person name="Muthukrishnan S."/>
            <person name="Kramer K.J."/>
            <person name="Arakane Y."/>
            <person name="Beeman R.W."/>
            <person name="Zhu Q."/>
            <person name="Hogenkamp D."/>
            <person name="Dixit R."/>
            <person name="Oppert B."/>
            <person name="Jiang H."/>
            <person name="Zou Z."/>
            <person name="Marshall J."/>
            <person name="Elpidina E."/>
            <person name="Vinokurov K."/>
            <person name="Oppert C."/>
            <person name="Zou Z."/>
            <person name="Evans J."/>
            <person name="Lu Z."/>
            <person name="Zhao P."/>
            <person name="Sumathipala N."/>
            <person name="Altincicek B."/>
            <person name="Vilcinskas A."/>
            <person name="Williams M."/>
            <person name="Hultmark D."/>
            <person name="Hetru C."/>
            <person name="Jiang H."/>
            <person name="Grimmelikhuijzen C.J."/>
            <person name="Hauser F."/>
            <person name="Cazzamali G."/>
            <person name="Williamson M."/>
            <person name="Park Y."/>
            <person name="Li B."/>
            <person name="Tanaka Y."/>
            <person name="Predel R."/>
            <person name="Neupert S."/>
            <person name="Schachtner J."/>
            <person name="Verleyen P."/>
            <person name="Raible F."/>
            <person name="Bork P."/>
            <person name="Friedrich M."/>
            <person name="Walden K.K."/>
            <person name="Robertson H.M."/>
            <person name="Angeli S."/>
            <person name="Foret S."/>
            <person name="Bucher G."/>
            <person name="Schuetz S."/>
            <person name="Maleszka R."/>
            <person name="Wimmer E.A."/>
            <person name="Beeman R.W."/>
            <person name="Lorenzen M."/>
            <person name="Tomoyasu Y."/>
            <person name="Miller S.C."/>
            <person name="Grossmann D."/>
            <person name="Bucher G."/>
        </authorList>
    </citation>
    <scope>NUCLEOTIDE SEQUENCE [LARGE SCALE GENOMIC DNA]</scope>
    <source>
        <strain evidence="5 6">Georgia GA2</strain>
    </source>
</reference>
<dbReference type="PANTHER" id="PTHR47326:SF1">
    <property type="entry name" value="HTH PSQ-TYPE DOMAIN-CONTAINING PROTEIN"/>
    <property type="match status" value="1"/>
</dbReference>
<comment type="subcellular location">
    <subcellularLocation>
        <location evidence="1">Nucleus</location>
    </subcellularLocation>
</comment>
<dbReference type="PANTHER" id="PTHR47326">
    <property type="entry name" value="TRANSPOSABLE ELEMENT TC3 TRANSPOSASE-LIKE PROTEIN"/>
    <property type="match status" value="1"/>
</dbReference>
<feature type="region of interest" description="Disordered" evidence="2">
    <location>
        <begin position="475"/>
        <end position="501"/>
    </location>
</feature>
<dbReference type="InterPro" id="IPR009057">
    <property type="entry name" value="Homeodomain-like_sf"/>
</dbReference>
<dbReference type="InterPro" id="IPR007889">
    <property type="entry name" value="HTH_Psq"/>
</dbReference>
<feature type="region of interest" description="Disordered" evidence="2">
    <location>
        <begin position="417"/>
        <end position="437"/>
    </location>
</feature>
<evidence type="ECO:0000259" key="4">
    <source>
        <dbReference type="Pfam" id="PF21789"/>
    </source>
</evidence>
<dbReference type="HOGENOM" id="CLU_505638_0_0_1"/>
<dbReference type="InParanoid" id="D2A2P5"/>
<reference evidence="5 6" key="2">
    <citation type="journal article" date="2010" name="Nucleic Acids Res.">
        <title>BeetleBase in 2010: revisions to provide comprehensive genomic information for Tribolium castaneum.</title>
        <authorList>
            <person name="Kim H.S."/>
            <person name="Murphy T."/>
            <person name="Xia J."/>
            <person name="Caragea D."/>
            <person name="Park Y."/>
            <person name="Beeman R.W."/>
            <person name="Lorenzen M.D."/>
            <person name="Butcher S."/>
            <person name="Manak J.R."/>
            <person name="Brown S.J."/>
        </authorList>
    </citation>
    <scope>GENOME REANNOTATION</scope>
    <source>
        <strain evidence="5 6">Georgia GA2</strain>
    </source>
</reference>
<proteinExistence type="predicted"/>
<feature type="compositionally biased region" description="Acidic residues" evidence="2">
    <location>
        <begin position="481"/>
        <end position="501"/>
    </location>
</feature>
<name>D2A2P5_TRICA</name>
<accession>D2A2P5</accession>
<dbReference type="Gene3D" id="3.30.420.10">
    <property type="entry name" value="Ribonuclease H-like superfamily/Ribonuclease H"/>
    <property type="match status" value="1"/>
</dbReference>
<dbReference type="GO" id="GO:0003677">
    <property type="term" value="F:DNA binding"/>
    <property type="evidence" value="ECO:0007669"/>
    <property type="project" value="InterPro"/>
</dbReference>
<organism evidence="5 6">
    <name type="scientific">Tribolium castaneum</name>
    <name type="common">Red flour beetle</name>
    <dbReference type="NCBI Taxonomy" id="7070"/>
    <lineage>
        <taxon>Eukaryota</taxon>
        <taxon>Metazoa</taxon>
        <taxon>Ecdysozoa</taxon>
        <taxon>Arthropoda</taxon>
        <taxon>Hexapoda</taxon>
        <taxon>Insecta</taxon>
        <taxon>Pterygota</taxon>
        <taxon>Neoptera</taxon>
        <taxon>Endopterygota</taxon>
        <taxon>Coleoptera</taxon>
        <taxon>Polyphaga</taxon>
        <taxon>Cucujiformia</taxon>
        <taxon>Tenebrionidae</taxon>
        <taxon>Tenebrionidae incertae sedis</taxon>
        <taxon>Tribolium</taxon>
    </lineage>
</organism>
<feature type="domain" description="HTH psq-type" evidence="3">
    <location>
        <begin position="323"/>
        <end position="358"/>
    </location>
</feature>